<dbReference type="SUPFAM" id="SSF110997">
    <property type="entry name" value="Sporulation related repeat"/>
    <property type="match status" value="1"/>
</dbReference>
<dbReference type="PROSITE" id="PS51724">
    <property type="entry name" value="SPOR"/>
    <property type="match status" value="1"/>
</dbReference>
<proteinExistence type="predicted"/>
<dbReference type="InterPro" id="IPR052521">
    <property type="entry name" value="Cell_div_SPOR-domain"/>
</dbReference>
<dbReference type="Proteomes" id="UP000295150">
    <property type="component" value="Unassembled WGS sequence"/>
</dbReference>
<evidence type="ECO:0000313" key="3">
    <source>
        <dbReference type="EMBL" id="TDO16682.1"/>
    </source>
</evidence>
<feature type="domain" description="SPOR" evidence="2">
    <location>
        <begin position="142"/>
        <end position="218"/>
    </location>
</feature>
<dbReference type="GO" id="GO:0032506">
    <property type="term" value="P:cytokinetic process"/>
    <property type="evidence" value="ECO:0007669"/>
    <property type="project" value="TreeGrafter"/>
</dbReference>
<dbReference type="EMBL" id="SNWH01000001">
    <property type="protein sequence ID" value="TDO16682.1"/>
    <property type="molecule type" value="Genomic_DNA"/>
</dbReference>
<dbReference type="GO" id="GO:0042834">
    <property type="term" value="F:peptidoglycan binding"/>
    <property type="evidence" value="ECO:0007669"/>
    <property type="project" value="InterPro"/>
</dbReference>
<dbReference type="GO" id="GO:0032153">
    <property type="term" value="C:cell division site"/>
    <property type="evidence" value="ECO:0007669"/>
    <property type="project" value="TreeGrafter"/>
</dbReference>
<protein>
    <submittedName>
        <fullName evidence="3">DedD protein</fullName>
    </submittedName>
</protein>
<dbReference type="InterPro" id="IPR007730">
    <property type="entry name" value="SPOR-like_dom"/>
</dbReference>
<reference evidence="3 4" key="1">
    <citation type="submission" date="2019-03" db="EMBL/GenBank/DDBJ databases">
        <title>Freshwater and sediment microbial communities from various areas in North America, analyzing microbe dynamics in response to fracking.</title>
        <authorList>
            <person name="Lamendella R."/>
        </authorList>
    </citation>
    <scope>NUCLEOTIDE SEQUENCE [LARGE SCALE GENOMIC DNA]</scope>
    <source>
        <strain evidence="3 4">1_TX</strain>
    </source>
</reference>
<evidence type="ECO:0000259" key="2">
    <source>
        <dbReference type="PROSITE" id="PS51724"/>
    </source>
</evidence>
<feature type="region of interest" description="Disordered" evidence="1">
    <location>
        <begin position="30"/>
        <end position="117"/>
    </location>
</feature>
<accession>A0A4R6I4T4</accession>
<comment type="caution">
    <text evidence="3">The sequence shown here is derived from an EMBL/GenBank/DDBJ whole genome shotgun (WGS) entry which is preliminary data.</text>
</comment>
<evidence type="ECO:0000313" key="4">
    <source>
        <dbReference type="Proteomes" id="UP000295150"/>
    </source>
</evidence>
<dbReference type="Gene3D" id="3.30.70.1070">
    <property type="entry name" value="Sporulation related repeat"/>
    <property type="match status" value="1"/>
</dbReference>
<dbReference type="Pfam" id="PF05036">
    <property type="entry name" value="SPOR"/>
    <property type="match status" value="1"/>
</dbReference>
<name>A0A4R6I4T4_9GAMM</name>
<dbReference type="GO" id="GO:0030428">
    <property type="term" value="C:cell septum"/>
    <property type="evidence" value="ECO:0007669"/>
    <property type="project" value="TreeGrafter"/>
</dbReference>
<dbReference type="AlphaFoldDB" id="A0A4R6I4T4"/>
<keyword evidence="4" id="KW-1185">Reference proteome</keyword>
<organism evidence="3 4">
    <name type="scientific">Halomonas ventosae</name>
    <dbReference type="NCBI Taxonomy" id="229007"/>
    <lineage>
        <taxon>Bacteria</taxon>
        <taxon>Pseudomonadati</taxon>
        <taxon>Pseudomonadota</taxon>
        <taxon>Gammaproteobacteria</taxon>
        <taxon>Oceanospirillales</taxon>
        <taxon>Halomonadaceae</taxon>
        <taxon>Halomonas</taxon>
    </lineage>
</organism>
<feature type="compositionally biased region" description="Low complexity" evidence="1">
    <location>
        <begin position="96"/>
        <end position="113"/>
    </location>
</feature>
<sequence length="220" mass="23266">MKYGMRERLSGAVILIALAVIFVPMLFDDPAPRSERPQPVMTIEQPVEVKHRDVPDPQPPASLGQIQLPSASTASRQAPADRPSNTGQATDTTAKASSGANQASADAGAQDAQGQDKDPIAALARAAEQRMSQQAEQADRASAAKGGWAVQVGSFGEKANAERLASRLSGQGLPVYRRVRESGLTSVYVGPYETSREAEEVMSALKADSNLQGLLVRADN</sequence>
<feature type="compositionally biased region" description="Polar residues" evidence="1">
    <location>
        <begin position="83"/>
        <end position="95"/>
    </location>
</feature>
<gene>
    <name evidence="3" type="ORF">DFO68_101211</name>
</gene>
<dbReference type="PANTHER" id="PTHR38687">
    <property type="entry name" value="CELL DIVISION PROTEIN DEDD-RELATED"/>
    <property type="match status" value="1"/>
</dbReference>
<dbReference type="OrthoDB" id="7069135at2"/>
<evidence type="ECO:0000256" key="1">
    <source>
        <dbReference type="SAM" id="MobiDB-lite"/>
    </source>
</evidence>
<feature type="compositionally biased region" description="Polar residues" evidence="1">
    <location>
        <begin position="64"/>
        <end position="76"/>
    </location>
</feature>
<dbReference type="PANTHER" id="PTHR38687:SF1">
    <property type="entry name" value="CELL DIVISION PROTEIN DEDD"/>
    <property type="match status" value="1"/>
</dbReference>
<dbReference type="InterPro" id="IPR036680">
    <property type="entry name" value="SPOR-like_sf"/>
</dbReference>